<dbReference type="Pfam" id="PF13499">
    <property type="entry name" value="EF-hand_7"/>
    <property type="match status" value="2"/>
</dbReference>
<dbReference type="GO" id="GO:0045160">
    <property type="term" value="C:myosin I complex"/>
    <property type="evidence" value="ECO:0007669"/>
    <property type="project" value="EnsemblFungi"/>
</dbReference>
<dbReference type="PROSITE" id="PS00018">
    <property type="entry name" value="EF_HAND_1"/>
    <property type="match status" value="3"/>
</dbReference>
<dbReference type="PROSITE" id="PS50222">
    <property type="entry name" value="EF_HAND_2"/>
    <property type="match status" value="4"/>
</dbReference>
<dbReference type="GO" id="GO:0005509">
    <property type="term" value="F:calcium ion binding"/>
    <property type="evidence" value="ECO:0007669"/>
    <property type="project" value="EnsemblFungi"/>
</dbReference>
<dbReference type="GO" id="GO:0000742">
    <property type="term" value="P:karyogamy involved in conjugation with cellular fusion"/>
    <property type="evidence" value="ECO:0007669"/>
    <property type="project" value="EnsemblFungi"/>
</dbReference>
<evidence type="ECO:0000313" key="5">
    <source>
        <dbReference type="EMBL" id="OAQ60462.1"/>
    </source>
</evidence>
<dbReference type="GO" id="GO:0016237">
    <property type="term" value="P:microautophagy"/>
    <property type="evidence" value="ECO:0007669"/>
    <property type="project" value="EnsemblFungi"/>
</dbReference>
<keyword evidence="2" id="KW-0677">Repeat</keyword>
<sequence>MPLICNIPSNLPVESTIVALIPFRMKTDAVDNEQVSEIKKAFSFFDKDGDGKITTEELGTVMRSLGLNPSESELKDMINEVDADNSGTVEFPDFLAMMGRKTSDKDFEEETCEAFKVLDRDNDGFISAAELRRAMSSIGEKLTDDEVDEIIRVADQDGDSRISYGEFVQLLKQK</sequence>
<dbReference type="PANTHER" id="PTHR23048:SF0">
    <property type="entry name" value="CALMODULIN LIKE 3"/>
    <property type="match status" value="1"/>
</dbReference>
<dbReference type="GO" id="GO:0030479">
    <property type="term" value="C:actin cortical patch"/>
    <property type="evidence" value="ECO:0007669"/>
    <property type="project" value="EnsemblFungi"/>
</dbReference>
<dbReference type="InterPro" id="IPR011992">
    <property type="entry name" value="EF-hand-dom_pair"/>
</dbReference>
<dbReference type="GO" id="GO:0051300">
    <property type="term" value="P:spindle pole body organization"/>
    <property type="evidence" value="ECO:0007669"/>
    <property type="project" value="EnsemblFungi"/>
</dbReference>
<evidence type="ECO:0000256" key="3">
    <source>
        <dbReference type="ARBA" id="ARBA00022837"/>
    </source>
</evidence>
<evidence type="ECO:0000256" key="2">
    <source>
        <dbReference type="ARBA" id="ARBA00022737"/>
    </source>
</evidence>
<dbReference type="GO" id="GO:0005935">
    <property type="term" value="C:cellular bud neck"/>
    <property type="evidence" value="ECO:0007669"/>
    <property type="project" value="EnsemblFungi"/>
</dbReference>
<dbReference type="KEGG" id="pchm:VFPPC_14079"/>
<dbReference type="SMART" id="SM00054">
    <property type="entry name" value="EFh"/>
    <property type="match status" value="4"/>
</dbReference>
<feature type="domain" description="EF-hand" evidence="4">
    <location>
        <begin position="33"/>
        <end position="68"/>
    </location>
</feature>
<keyword evidence="6" id="KW-1185">Reference proteome</keyword>
<dbReference type="STRING" id="1380566.A0A179F4X8"/>
<dbReference type="GeneID" id="28855844"/>
<dbReference type="AlphaFoldDB" id="A0A179F4X8"/>
<dbReference type="CDD" id="cd00051">
    <property type="entry name" value="EFh"/>
    <property type="match status" value="2"/>
</dbReference>
<evidence type="ECO:0000259" key="4">
    <source>
        <dbReference type="PROSITE" id="PS50222"/>
    </source>
</evidence>
<dbReference type="InterPro" id="IPR050230">
    <property type="entry name" value="CALM/Myosin/TropC-like"/>
</dbReference>
<feature type="domain" description="EF-hand" evidence="4">
    <location>
        <begin position="69"/>
        <end position="104"/>
    </location>
</feature>
<protein>
    <recommendedName>
        <fullName evidence="1">Calmodulin</fullName>
    </recommendedName>
</protein>
<organism evidence="5 6">
    <name type="scientific">Pochonia chlamydosporia 170</name>
    <dbReference type="NCBI Taxonomy" id="1380566"/>
    <lineage>
        <taxon>Eukaryota</taxon>
        <taxon>Fungi</taxon>
        <taxon>Dikarya</taxon>
        <taxon>Ascomycota</taxon>
        <taxon>Pezizomycotina</taxon>
        <taxon>Sordariomycetes</taxon>
        <taxon>Hypocreomycetidae</taxon>
        <taxon>Hypocreales</taxon>
        <taxon>Clavicipitaceae</taxon>
        <taxon>Pochonia</taxon>
    </lineage>
</organism>
<dbReference type="GO" id="GO:0007114">
    <property type="term" value="P:cell budding"/>
    <property type="evidence" value="ECO:0007669"/>
    <property type="project" value="EnsemblFungi"/>
</dbReference>
<dbReference type="InterPro" id="IPR002048">
    <property type="entry name" value="EF_hand_dom"/>
</dbReference>
<dbReference type="Gene3D" id="1.10.238.10">
    <property type="entry name" value="EF-hand"/>
    <property type="match status" value="2"/>
</dbReference>
<dbReference type="GO" id="GO:0051019">
    <property type="term" value="F:mitogen-activated protein kinase binding"/>
    <property type="evidence" value="ECO:0007669"/>
    <property type="project" value="EnsemblFungi"/>
</dbReference>
<comment type="caution">
    <text evidence="5">The sequence shown here is derived from an EMBL/GenBank/DDBJ whole genome shotgun (WGS) entry which is preliminary data.</text>
</comment>
<dbReference type="Proteomes" id="UP000078397">
    <property type="component" value="Unassembled WGS sequence"/>
</dbReference>
<gene>
    <name evidence="5" type="ORF">VFPPC_14079</name>
</gene>
<dbReference type="FunFam" id="1.10.238.10:FF:000527">
    <property type="entry name" value="Calmodulin-3"/>
    <property type="match status" value="1"/>
</dbReference>
<keyword evidence="3" id="KW-0106">Calcium</keyword>
<dbReference type="GO" id="GO:0042144">
    <property type="term" value="P:vacuole fusion, non-autophagic"/>
    <property type="evidence" value="ECO:0007669"/>
    <property type="project" value="EnsemblFungi"/>
</dbReference>
<dbReference type="GO" id="GO:0071474">
    <property type="term" value="P:cellular hyperosmotic response"/>
    <property type="evidence" value="ECO:0007669"/>
    <property type="project" value="EnsemblFungi"/>
</dbReference>
<dbReference type="PANTHER" id="PTHR23048">
    <property type="entry name" value="MYOSIN LIGHT CHAIN 1, 3"/>
    <property type="match status" value="1"/>
</dbReference>
<name>A0A179F4X8_METCM</name>
<dbReference type="GO" id="GO:0016460">
    <property type="term" value="C:myosin II complex"/>
    <property type="evidence" value="ECO:0007669"/>
    <property type="project" value="TreeGrafter"/>
</dbReference>
<dbReference type="GO" id="GO:0006606">
    <property type="term" value="P:protein import into nucleus"/>
    <property type="evidence" value="ECO:0007669"/>
    <property type="project" value="EnsemblFungi"/>
</dbReference>
<dbReference type="GO" id="GO:0048306">
    <property type="term" value="F:calcium-dependent protein binding"/>
    <property type="evidence" value="ECO:0007669"/>
    <property type="project" value="EnsemblFungi"/>
</dbReference>
<evidence type="ECO:0000313" key="6">
    <source>
        <dbReference type="Proteomes" id="UP000078397"/>
    </source>
</evidence>
<feature type="domain" description="EF-hand" evidence="4">
    <location>
        <begin position="106"/>
        <end position="141"/>
    </location>
</feature>
<dbReference type="GO" id="GO:0000131">
    <property type="term" value="C:incipient cellular bud site"/>
    <property type="evidence" value="ECO:0007669"/>
    <property type="project" value="EnsemblFungi"/>
</dbReference>
<dbReference type="GO" id="GO:0005934">
    <property type="term" value="C:cellular bud tip"/>
    <property type="evidence" value="ECO:0007669"/>
    <property type="project" value="EnsemblFungi"/>
</dbReference>
<dbReference type="RefSeq" id="XP_018138340.1">
    <property type="nucleotide sequence ID" value="XM_018291850.1"/>
</dbReference>
<reference evidence="5 6" key="1">
    <citation type="journal article" date="2016" name="PLoS Pathog.">
        <title>Biosynthesis of antibiotic leucinostatins in bio-control fungus Purpureocillium lilacinum and their inhibition on phytophthora revealed by genome mining.</title>
        <authorList>
            <person name="Wang G."/>
            <person name="Liu Z."/>
            <person name="Lin R."/>
            <person name="Li E."/>
            <person name="Mao Z."/>
            <person name="Ling J."/>
            <person name="Yang Y."/>
            <person name="Yin W.B."/>
            <person name="Xie B."/>
        </authorList>
    </citation>
    <scope>NUCLEOTIDE SEQUENCE [LARGE SCALE GENOMIC DNA]</scope>
    <source>
        <strain evidence="5">170</strain>
    </source>
</reference>
<accession>A0A179F4X8</accession>
<dbReference type="GO" id="GO:0006898">
    <property type="term" value="P:receptor-mediated endocytosis"/>
    <property type="evidence" value="ECO:0007669"/>
    <property type="project" value="EnsemblFungi"/>
</dbReference>
<dbReference type="GO" id="GO:0006661">
    <property type="term" value="P:phosphatidylinositol biosynthetic process"/>
    <property type="evidence" value="ECO:0007669"/>
    <property type="project" value="EnsemblFungi"/>
</dbReference>
<feature type="domain" description="EF-hand" evidence="4">
    <location>
        <begin position="142"/>
        <end position="174"/>
    </location>
</feature>
<dbReference type="GO" id="GO:0005823">
    <property type="term" value="C:central plaque of spindle pole body"/>
    <property type="evidence" value="ECO:0007669"/>
    <property type="project" value="EnsemblFungi"/>
</dbReference>
<proteinExistence type="predicted"/>
<dbReference type="EMBL" id="LSBJ02000008">
    <property type="protein sequence ID" value="OAQ60462.1"/>
    <property type="molecule type" value="Genomic_DNA"/>
</dbReference>
<dbReference type="GO" id="GO:1903525">
    <property type="term" value="P:regulation of membrane tubulation"/>
    <property type="evidence" value="ECO:0007669"/>
    <property type="project" value="EnsemblFungi"/>
</dbReference>
<evidence type="ECO:0000256" key="1">
    <source>
        <dbReference type="ARBA" id="ARBA00020786"/>
    </source>
</evidence>
<dbReference type="OrthoDB" id="26525at2759"/>
<dbReference type="GO" id="GO:0043332">
    <property type="term" value="C:mating projection tip"/>
    <property type="evidence" value="ECO:0007669"/>
    <property type="project" value="EnsemblFungi"/>
</dbReference>
<dbReference type="SUPFAM" id="SSF47473">
    <property type="entry name" value="EF-hand"/>
    <property type="match status" value="1"/>
</dbReference>
<dbReference type="InterPro" id="IPR018247">
    <property type="entry name" value="EF_Hand_1_Ca_BS"/>
</dbReference>